<protein>
    <submittedName>
        <fullName evidence="1">Uncharacterized protein</fullName>
    </submittedName>
</protein>
<dbReference type="EMBL" id="JARQZJ010000012">
    <property type="protein sequence ID" value="KAK9872582.1"/>
    <property type="molecule type" value="Genomic_DNA"/>
</dbReference>
<proteinExistence type="predicted"/>
<dbReference type="AlphaFoldDB" id="A0AAW1TWX4"/>
<reference evidence="1 2" key="1">
    <citation type="submission" date="2023-03" db="EMBL/GenBank/DDBJ databases">
        <title>Genome insight into feeding habits of ladybird beetles.</title>
        <authorList>
            <person name="Li H.-S."/>
            <person name="Huang Y.-H."/>
            <person name="Pang H."/>
        </authorList>
    </citation>
    <scope>NUCLEOTIDE SEQUENCE [LARGE SCALE GENOMIC DNA]</scope>
    <source>
        <strain evidence="1">SYSU_2023b</strain>
        <tissue evidence="1">Whole body</tissue>
    </source>
</reference>
<accession>A0AAW1TWX4</accession>
<name>A0AAW1TWX4_9CUCU</name>
<dbReference type="Proteomes" id="UP001431783">
    <property type="component" value="Unassembled WGS sequence"/>
</dbReference>
<evidence type="ECO:0000313" key="1">
    <source>
        <dbReference type="EMBL" id="KAK9872582.1"/>
    </source>
</evidence>
<organism evidence="1 2">
    <name type="scientific">Henosepilachna vigintioctopunctata</name>
    <dbReference type="NCBI Taxonomy" id="420089"/>
    <lineage>
        <taxon>Eukaryota</taxon>
        <taxon>Metazoa</taxon>
        <taxon>Ecdysozoa</taxon>
        <taxon>Arthropoda</taxon>
        <taxon>Hexapoda</taxon>
        <taxon>Insecta</taxon>
        <taxon>Pterygota</taxon>
        <taxon>Neoptera</taxon>
        <taxon>Endopterygota</taxon>
        <taxon>Coleoptera</taxon>
        <taxon>Polyphaga</taxon>
        <taxon>Cucujiformia</taxon>
        <taxon>Coccinelloidea</taxon>
        <taxon>Coccinellidae</taxon>
        <taxon>Epilachninae</taxon>
        <taxon>Epilachnini</taxon>
        <taxon>Henosepilachna</taxon>
    </lineage>
</organism>
<gene>
    <name evidence="1" type="ORF">WA026_018713</name>
</gene>
<comment type="caution">
    <text evidence="1">The sequence shown here is derived from an EMBL/GenBank/DDBJ whole genome shotgun (WGS) entry which is preliminary data.</text>
</comment>
<evidence type="ECO:0000313" key="2">
    <source>
        <dbReference type="Proteomes" id="UP001431783"/>
    </source>
</evidence>
<keyword evidence="2" id="KW-1185">Reference proteome</keyword>
<sequence>MHDLAQLVNSAFVNSFTIKNIISEFAETSTWPFSRNPYFDEDSYSAFVTDRPFDTATTGLESKDTNEQKQIFLKVIIENQSITTNLSDDIANTSLPSVSSQIRKIMLFYLQRWQGRCQKQILVKISKHKIIEKELFAISPNKKTTLNWRGEVS</sequence>